<dbReference type="InterPro" id="IPR006186">
    <property type="entry name" value="Ser/Thr-sp_prot-phosphatase"/>
</dbReference>
<name>A0A1Y6BP41_9PROT</name>
<dbReference type="Proteomes" id="UP000192917">
    <property type="component" value="Unassembled WGS sequence"/>
</dbReference>
<keyword evidence="3" id="KW-1185">Reference proteome</keyword>
<dbReference type="GO" id="GO:0110154">
    <property type="term" value="P:RNA decapping"/>
    <property type="evidence" value="ECO:0007669"/>
    <property type="project" value="TreeGrafter"/>
</dbReference>
<dbReference type="PANTHER" id="PTHR42850:SF4">
    <property type="entry name" value="ZINC-DEPENDENT ENDOPOLYPHOSPHATASE"/>
    <property type="match status" value="1"/>
</dbReference>
<dbReference type="EMBL" id="FWZX01000007">
    <property type="protein sequence ID" value="SMF20963.1"/>
    <property type="molecule type" value="Genomic_DNA"/>
</dbReference>
<dbReference type="GO" id="GO:0008803">
    <property type="term" value="F:bis(5'-nucleosyl)-tetraphosphatase (symmetrical) activity"/>
    <property type="evidence" value="ECO:0007669"/>
    <property type="project" value="TreeGrafter"/>
</dbReference>
<sequence length="300" mass="32250">MRGPVPGSSRPGRHAVGVMGRGLFSRIFGGAPQPARPEQPCLPPGQRLYAIGDVHGRFDLLERLLAEIRADAASAPPGTAFTLLFLGDYVDRGLQSREVIELLAGDPWPGADKVFLRGNHDEMMRRFLEAPDSGRLWFDLGGAATLYSYGIGLGQPGGQQGGGEDLAAAAGGPGGRRRRAAAADDWGTLAGRLAEALPAAHRRFLDETRFHYSAGDYLFVHAGVRPGVPLARQDPEELMNIREPFLTDEVGCEQLVVHGHTPVRRPTVTPTRIAVDTGAYMSGRLTALVLEGGEQRFLQS</sequence>
<evidence type="ECO:0000259" key="1">
    <source>
        <dbReference type="Pfam" id="PF00149"/>
    </source>
</evidence>
<feature type="domain" description="Calcineurin-like phosphoesterase" evidence="1">
    <location>
        <begin position="47"/>
        <end position="150"/>
    </location>
</feature>
<gene>
    <name evidence="2" type="ORF">SAMN05428998_10766</name>
</gene>
<dbReference type="SUPFAM" id="SSF56300">
    <property type="entry name" value="Metallo-dependent phosphatases"/>
    <property type="match status" value="1"/>
</dbReference>
<dbReference type="CDD" id="cd00144">
    <property type="entry name" value="MPP_PPP_family"/>
    <property type="match status" value="1"/>
</dbReference>
<dbReference type="InterPro" id="IPR004843">
    <property type="entry name" value="Calcineurin-like_PHP"/>
</dbReference>
<dbReference type="Gene3D" id="3.60.21.10">
    <property type="match status" value="1"/>
</dbReference>
<evidence type="ECO:0000313" key="2">
    <source>
        <dbReference type="EMBL" id="SMF20963.1"/>
    </source>
</evidence>
<dbReference type="GO" id="GO:0016791">
    <property type="term" value="F:phosphatase activity"/>
    <property type="evidence" value="ECO:0007669"/>
    <property type="project" value="TreeGrafter"/>
</dbReference>
<dbReference type="InterPro" id="IPR050126">
    <property type="entry name" value="Ap4A_hydrolase"/>
</dbReference>
<dbReference type="AlphaFoldDB" id="A0A1Y6BP41"/>
<dbReference type="InterPro" id="IPR029052">
    <property type="entry name" value="Metallo-depent_PP-like"/>
</dbReference>
<dbReference type="PRINTS" id="PR00114">
    <property type="entry name" value="STPHPHTASE"/>
</dbReference>
<organism evidence="2 3">
    <name type="scientific">Tistlia consotensis USBA 355</name>
    <dbReference type="NCBI Taxonomy" id="560819"/>
    <lineage>
        <taxon>Bacteria</taxon>
        <taxon>Pseudomonadati</taxon>
        <taxon>Pseudomonadota</taxon>
        <taxon>Alphaproteobacteria</taxon>
        <taxon>Rhodospirillales</taxon>
        <taxon>Rhodovibrionaceae</taxon>
        <taxon>Tistlia</taxon>
    </lineage>
</organism>
<protein>
    <submittedName>
        <fullName evidence="2">Serine/threonine protein phosphatase 1</fullName>
    </submittedName>
</protein>
<dbReference type="STRING" id="560819.SAMN05428998_10766"/>
<dbReference type="PANTHER" id="PTHR42850">
    <property type="entry name" value="METALLOPHOSPHOESTERASE"/>
    <property type="match status" value="1"/>
</dbReference>
<evidence type="ECO:0000313" key="3">
    <source>
        <dbReference type="Proteomes" id="UP000192917"/>
    </source>
</evidence>
<accession>A0A1Y6BP41</accession>
<proteinExistence type="predicted"/>
<reference evidence="2 3" key="1">
    <citation type="submission" date="2017-04" db="EMBL/GenBank/DDBJ databases">
        <authorList>
            <person name="Afonso C.L."/>
            <person name="Miller P.J."/>
            <person name="Scott M.A."/>
            <person name="Spackman E."/>
            <person name="Goraichik I."/>
            <person name="Dimitrov K.M."/>
            <person name="Suarez D.L."/>
            <person name="Swayne D.E."/>
        </authorList>
    </citation>
    <scope>NUCLEOTIDE SEQUENCE [LARGE SCALE GENOMIC DNA]</scope>
    <source>
        <strain evidence="2 3">USBA 355</strain>
    </source>
</reference>
<dbReference type="Pfam" id="PF00149">
    <property type="entry name" value="Metallophos"/>
    <property type="match status" value="1"/>
</dbReference>
<dbReference type="GO" id="GO:0005737">
    <property type="term" value="C:cytoplasm"/>
    <property type="evidence" value="ECO:0007669"/>
    <property type="project" value="TreeGrafter"/>
</dbReference>